<dbReference type="EMBL" id="SDAM02000169">
    <property type="protein sequence ID" value="KAH6825857.1"/>
    <property type="molecule type" value="Genomic_DNA"/>
</dbReference>
<dbReference type="Gene3D" id="3.40.970.10">
    <property type="entry name" value="Ribonuclease H1, N-terminal domain"/>
    <property type="match status" value="1"/>
</dbReference>
<dbReference type="InterPro" id="IPR009027">
    <property type="entry name" value="Ribosomal_bL9/RNase_H1_N"/>
</dbReference>
<proteinExistence type="predicted"/>
<feature type="domain" description="Ribonuclease H1 N-terminal" evidence="1">
    <location>
        <begin position="10"/>
        <end position="51"/>
    </location>
</feature>
<evidence type="ECO:0000259" key="1">
    <source>
        <dbReference type="Pfam" id="PF01693"/>
    </source>
</evidence>
<protein>
    <recommendedName>
        <fullName evidence="1">Ribonuclease H1 N-terminal domain-containing protein</fullName>
    </recommendedName>
</protein>
<dbReference type="Pfam" id="PF01693">
    <property type="entry name" value="Cauli_VI"/>
    <property type="match status" value="1"/>
</dbReference>
<dbReference type="AlphaFoldDB" id="A0AAD4J289"/>
<organism evidence="2 3">
    <name type="scientific">Perilla frutescens var. hirtella</name>
    <name type="common">Perilla citriodora</name>
    <name type="synonym">Perilla setoyensis</name>
    <dbReference type="NCBI Taxonomy" id="608512"/>
    <lineage>
        <taxon>Eukaryota</taxon>
        <taxon>Viridiplantae</taxon>
        <taxon>Streptophyta</taxon>
        <taxon>Embryophyta</taxon>
        <taxon>Tracheophyta</taxon>
        <taxon>Spermatophyta</taxon>
        <taxon>Magnoliopsida</taxon>
        <taxon>eudicotyledons</taxon>
        <taxon>Gunneridae</taxon>
        <taxon>Pentapetalae</taxon>
        <taxon>asterids</taxon>
        <taxon>lamiids</taxon>
        <taxon>Lamiales</taxon>
        <taxon>Lamiaceae</taxon>
        <taxon>Nepetoideae</taxon>
        <taxon>Elsholtzieae</taxon>
        <taxon>Perilla</taxon>
    </lineage>
</organism>
<dbReference type="Proteomes" id="UP001190926">
    <property type="component" value="Unassembled WGS sequence"/>
</dbReference>
<dbReference type="InterPro" id="IPR011320">
    <property type="entry name" value="RNase_H1_N"/>
</dbReference>
<evidence type="ECO:0000313" key="3">
    <source>
        <dbReference type="Proteomes" id="UP001190926"/>
    </source>
</evidence>
<sequence length="133" mass="15233">MAIQNKPAIFYVVFKGVQTGIYGDWLECAPNIIVFKGTVYKGFRTKKDAVEAYQSFMRQHARVSDEATAISDSCSLSRDGSILSEELLREWKACSKKMVRLIWLNVMQVLQNVCNMKCKCLFLELCVMCVRFV</sequence>
<dbReference type="InterPro" id="IPR037056">
    <property type="entry name" value="RNase_H1_N_sf"/>
</dbReference>
<dbReference type="SUPFAM" id="SSF55658">
    <property type="entry name" value="L9 N-domain-like"/>
    <property type="match status" value="1"/>
</dbReference>
<reference evidence="2 3" key="1">
    <citation type="journal article" date="2021" name="Nat. Commun.">
        <title>Incipient diploidization of the medicinal plant Perilla within 10,000 years.</title>
        <authorList>
            <person name="Zhang Y."/>
            <person name="Shen Q."/>
            <person name="Leng L."/>
            <person name="Zhang D."/>
            <person name="Chen S."/>
            <person name="Shi Y."/>
            <person name="Ning Z."/>
            <person name="Chen S."/>
        </authorList>
    </citation>
    <scope>NUCLEOTIDE SEQUENCE [LARGE SCALE GENOMIC DNA]</scope>
    <source>
        <strain evidence="3">cv. PC099</strain>
    </source>
</reference>
<comment type="caution">
    <text evidence="2">The sequence shown here is derived from an EMBL/GenBank/DDBJ whole genome shotgun (WGS) entry which is preliminary data.</text>
</comment>
<accession>A0AAD4J289</accession>
<keyword evidence="3" id="KW-1185">Reference proteome</keyword>
<name>A0AAD4J289_PERFH</name>
<evidence type="ECO:0000313" key="2">
    <source>
        <dbReference type="EMBL" id="KAH6825857.1"/>
    </source>
</evidence>
<gene>
    <name evidence="2" type="ORF">C2S53_018213</name>
</gene>